<dbReference type="Pfam" id="PF13343">
    <property type="entry name" value="SBP_bac_6"/>
    <property type="match status" value="1"/>
</dbReference>
<dbReference type="RefSeq" id="WP_207125889.1">
    <property type="nucleotide sequence ID" value="NZ_BOPO01000055.1"/>
</dbReference>
<dbReference type="EMBL" id="BOPO01000055">
    <property type="protein sequence ID" value="GIL28178.1"/>
    <property type="molecule type" value="Genomic_DNA"/>
</dbReference>
<evidence type="ECO:0000256" key="1">
    <source>
        <dbReference type="ARBA" id="ARBA00022729"/>
    </source>
</evidence>
<dbReference type="PANTHER" id="PTHR30006">
    <property type="entry name" value="THIAMINE-BINDING PERIPLASMIC PROTEIN-RELATED"/>
    <property type="match status" value="1"/>
</dbReference>
<dbReference type="AlphaFoldDB" id="A0A8J4ELV0"/>
<sequence>MSQSESVPLSRRRLLSGAAGLAGALGLAAGCGSVAPSSQSSSTGGSKGKLKLTLFAFLGGDLATMPKAFAKEYEASHRNVQIDIYEQSNTVGYAKMLAQQKADPHRPLVNLGFFNAETTVQGVGDRMWSKLDYSAMSNASDISKQFQRPDQYGIGIGADQFGLVYNHQKLSSAPTSWADLWNPTYKGQLCLFQNPWYAVFMAAKLHGGSIDDMEPGWKLWQDKADQIRLMVDSNPQYLNVLSSGTAPLTTYFAGTGQQWIDSGAPLKYVVPKEGAISLPVYLQSVAGSTDSQLEVAQDMINEMISPKWSARWADASVETPANTKAVLPAKLAHLPAFSAHTREHFIDVDYAVVGKNNAAWQQRWNRDVSSHI</sequence>
<dbReference type="GO" id="GO:0030976">
    <property type="term" value="F:thiamine pyrophosphate binding"/>
    <property type="evidence" value="ECO:0007669"/>
    <property type="project" value="TreeGrafter"/>
</dbReference>
<gene>
    <name evidence="2" type="ORF">NUM_34320</name>
</gene>
<evidence type="ECO:0000313" key="2">
    <source>
        <dbReference type="EMBL" id="GIL28178.1"/>
    </source>
</evidence>
<proteinExistence type="predicted"/>
<reference evidence="3" key="1">
    <citation type="journal article" date="2021" name="Int. J. Syst. Evol. Microbiol.">
        <title>Actinocatenispora comari sp. nov., an endophytic actinomycete isolated from aerial parts of Comarum salesowianum.</title>
        <authorList>
            <person name="Oyunbileg N."/>
            <person name="Iizaka Y."/>
            <person name="Hamada M."/>
            <person name="Davaapurev B.O."/>
            <person name="Fukumoto A."/>
            <person name="Tsetseg B."/>
            <person name="Kato F."/>
            <person name="Tamura T."/>
            <person name="Batkhuu J."/>
            <person name="Anzai Y."/>
        </authorList>
    </citation>
    <scope>NUCLEOTIDE SEQUENCE [LARGE SCALE GENOMIC DNA]</scope>
    <source>
        <strain evidence="3">NUM-2625</strain>
    </source>
</reference>
<comment type="caution">
    <text evidence="2">The sequence shown here is derived from an EMBL/GenBank/DDBJ whole genome shotgun (WGS) entry which is preliminary data.</text>
</comment>
<dbReference type="PANTHER" id="PTHR30006:SF2">
    <property type="entry name" value="ABC TRANSPORTER SUBSTRATE-BINDING PROTEIN"/>
    <property type="match status" value="1"/>
</dbReference>
<dbReference type="Gene3D" id="3.40.190.10">
    <property type="entry name" value="Periplasmic binding protein-like II"/>
    <property type="match status" value="2"/>
</dbReference>
<keyword evidence="1" id="KW-0732">Signal</keyword>
<dbReference type="GO" id="GO:0015888">
    <property type="term" value="P:thiamine transport"/>
    <property type="evidence" value="ECO:0007669"/>
    <property type="project" value="TreeGrafter"/>
</dbReference>
<dbReference type="GO" id="GO:0030975">
    <property type="term" value="F:thiamine binding"/>
    <property type="evidence" value="ECO:0007669"/>
    <property type="project" value="TreeGrafter"/>
</dbReference>
<dbReference type="SUPFAM" id="SSF53850">
    <property type="entry name" value="Periplasmic binding protein-like II"/>
    <property type="match status" value="1"/>
</dbReference>
<dbReference type="Proteomes" id="UP000614996">
    <property type="component" value="Unassembled WGS sequence"/>
</dbReference>
<protein>
    <submittedName>
        <fullName evidence="2">Polyamine ABC transporter substrate-binding protein</fullName>
    </submittedName>
</protein>
<dbReference type="PROSITE" id="PS51318">
    <property type="entry name" value="TAT"/>
    <property type="match status" value="1"/>
</dbReference>
<keyword evidence="3" id="KW-1185">Reference proteome</keyword>
<accession>A0A8J4ELV0</accession>
<dbReference type="GO" id="GO:0030288">
    <property type="term" value="C:outer membrane-bounded periplasmic space"/>
    <property type="evidence" value="ECO:0007669"/>
    <property type="project" value="TreeGrafter"/>
</dbReference>
<name>A0A8J4ELV0_9ACTN</name>
<organism evidence="2 3">
    <name type="scientific">Actinocatenispora comari</name>
    <dbReference type="NCBI Taxonomy" id="2807577"/>
    <lineage>
        <taxon>Bacteria</taxon>
        <taxon>Bacillati</taxon>
        <taxon>Actinomycetota</taxon>
        <taxon>Actinomycetes</taxon>
        <taxon>Micromonosporales</taxon>
        <taxon>Micromonosporaceae</taxon>
        <taxon>Actinocatenispora</taxon>
    </lineage>
</organism>
<dbReference type="InterPro" id="IPR006311">
    <property type="entry name" value="TAT_signal"/>
</dbReference>
<evidence type="ECO:0000313" key="3">
    <source>
        <dbReference type="Proteomes" id="UP000614996"/>
    </source>
</evidence>